<dbReference type="EnsemblProtists" id="PYU1_T010545">
    <property type="protein sequence ID" value="PYU1_T010545"/>
    <property type="gene ID" value="PYU1_G010523"/>
</dbReference>
<dbReference type="Proteomes" id="UP000019132">
    <property type="component" value="Unassembled WGS sequence"/>
</dbReference>
<name>K3WZZ6_GLOUD</name>
<reference evidence="1" key="3">
    <citation type="submission" date="2015-02" db="UniProtKB">
        <authorList>
            <consortium name="EnsemblProtists"/>
        </authorList>
    </citation>
    <scope>IDENTIFICATION</scope>
    <source>
        <strain evidence="1">DAOM BR144</strain>
    </source>
</reference>
<evidence type="ECO:0000313" key="2">
    <source>
        <dbReference type="Proteomes" id="UP000019132"/>
    </source>
</evidence>
<dbReference type="VEuPathDB" id="FungiDB:PYU1_G010523"/>
<protein>
    <submittedName>
        <fullName evidence="1">Uncharacterized protein</fullName>
    </submittedName>
</protein>
<dbReference type="EMBL" id="GL376596">
    <property type="status" value="NOT_ANNOTATED_CDS"/>
    <property type="molecule type" value="Genomic_DNA"/>
</dbReference>
<dbReference type="AlphaFoldDB" id="K3WZZ6"/>
<reference evidence="2" key="1">
    <citation type="journal article" date="2010" name="Genome Biol.">
        <title>Genome sequence of the necrotrophic plant pathogen Pythium ultimum reveals original pathogenicity mechanisms and effector repertoire.</title>
        <authorList>
            <person name="Levesque C.A."/>
            <person name="Brouwer H."/>
            <person name="Cano L."/>
            <person name="Hamilton J.P."/>
            <person name="Holt C."/>
            <person name="Huitema E."/>
            <person name="Raffaele S."/>
            <person name="Robideau G.P."/>
            <person name="Thines M."/>
            <person name="Win J."/>
            <person name="Zerillo M.M."/>
            <person name="Beakes G.W."/>
            <person name="Boore J.L."/>
            <person name="Busam D."/>
            <person name="Dumas B."/>
            <person name="Ferriera S."/>
            <person name="Fuerstenberg S.I."/>
            <person name="Gachon C.M."/>
            <person name="Gaulin E."/>
            <person name="Govers F."/>
            <person name="Grenville-Briggs L."/>
            <person name="Horner N."/>
            <person name="Hostetler J."/>
            <person name="Jiang R.H."/>
            <person name="Johnson J."/>
            <person name="Krajaejun T."/>
            <person name="Lin H."/>
            <person name="Meijer H.J."/>
            <person name="Moore B."/>
            <person name="Morris P."/>
            <person name="Phuntmart V."/>
            <person name="Puiu D."/>
            <person name="Shetty J."/>
            <person name="Stajich J.E."/>
            <person name="Tripathy S."/>
            <person name="Wawra S."/>
            <person name="van West P."/>
            <person name="Whitty B.R."/>
            <person name="Coutinho P.M."/>
            <person name="Henrissat B."/>
            <person name="Martin F."/>
            <person name="Thomas P.D."/>
            <person name="Tyler B.M."/>
            <person name="De Vries R.P."/>
            <person name="Kamoun S."/>
            <person name="Yandell M."/>
            <person name="Tisserat N."/>
            <person name="Buell C.R."/>
        </authorList>
    </citation>
    <scope>NUCLEOTIDE SEQUENCE</scope>
    <source>
        <strain evidence="2">DAOM:BR144</strain>
    </source>
</reference>
<organism evidence="1 2">
    <name type="scientific">Globisporangium ultimum (strain ATCC 200006 / CBS 805.95 / DAOM BR144)</name>
    <name type="common">Pythium ultimum</name>
    <dbReference type="NCBI Taxonomy" id="431595"/>
    <lineage>
        <taxon>Eukaryota</taxon>
        <taxon>Sar</taxon>
        <taxon>Stramenopiles</taxon>
        <taxon>Oomycota</taxon>
        <taxon>Peronosporomycetes</taxon>
        <taxon>Pythiales</taxon>
        <taxon>Pythiaceae</taxon>
        <taxon>Globisporangium</taxon>
    </lineage>
</organism>
<reference evidence="2" key="2">
    <citation type="submission" date="2010-04" db="EMBL/GenBank/DDBJ databases">
        <authorList>
            <person name="Buell R."/>
            <person name="Hamilton J."/>
            <person name="Hostetler J."/>
        </authorList>
    </citation>
    <scope>NUCLEOTIDE SEQUENCE [LARGE SCALE GENOMIC DNA]</scope>
    <source>
        <strain evidence="2">DAOM:BR144</strain>
    </source>
</reference>
<sequence length="72" mass="7943">MAKATLWLTLDYGHPHFSALPPLQHSDFDTKNLWCHTAQKIAVRVKMLTAGHCWGHSCRCLALAEALVSDGA</sequence>
<evidence type="ECO:0000313" key="1">
    <source>
        <dbReference type="EnsemblProtists" id="PYU1_T010545"/>
    </source>
</evidence>
<proteinExistence type="predicted"/>
<keyword evidence="2" id="KW-1185">Reference proteome</keyword>
<dbReference type="HOGENOM" id="CLU_2727809_0_0_1"/>
<dbReference type="InParanoid" id="K3WZZ6"/>
<accession>K3WZZ6</accession>